<dbReference type="EMBL" id="LAZR01039834">
    <property type="protein sequence ID" value="KKL16006.1"/>
    <property type="molecule type" value="Genomic_DNA"/>
</dbReference>
<feature type="non-terminal residue" evidence="1">
    <location>
        <position position="1"/>
    </location>
</feature>
<dbReference type="Gene3D" id="3.40.50.1820">
    <property type="entry name" value="alpha/beta hydrolase"/>
    <property type="match status" value="3"/>
</dbReference>
<dbReference type="InterPro" id="IPR029058">
    <property type="entry name" value="AB_hydrolase_fold"/>
</dbReference>
<evidence type="ECO:0000313" key="1">
    <source>
        <dbReference type="EMBL" id="KKL16006.1"/>
    </source>
</evidence>
<proteinExistence type="predicted"/>
<protein>
    <recommendedName>
        <fullName evidence="2">Acetyl xylan esterase domain-containing protein</fullName>
    </recommendedName>
</protein>
<dbReference type="PANTHER" id="PTHR22946:SF8">
    <property type="entry name" value="ACETYL XYLAN ESTERASE DOMAIN-CONTAINING PROTEIN"/>
    <property type="match status" value="1"/>
</dbReference>
<accession>A0A0F9DDZ5</accession>
<sequence length="487" mass="52426">ARQSGGSYDSEQVLYDQVRFFIEPEGRCALTAPRPLCIISEYGSEANKQRNRAGFAKARKIYAFKDAAEKFVYIPTAGPHGYGRGHYRRFRRWLAEVMPPNAGTPESTGRRPTVSAGQINATKTGRVFYTRDLPNSRALFEVNARRIRTPLAYGERIATAADARENAGKIVRTLRTLLELPEGKFAARSVRPMGRAKLAGFAVEKLALETDPGVLVPAILIRPAAKAGAKTPAVVWISHRGKGEVIRARWGELSKLLAAGVTVMAIDYRGAGETAPGTDLSFMGDETSLNGFGYRIGVPLIGMRVRDVLCSVEYLRGRPDVDPNRIALVGDSFSATNPAAIAQPRILTEEGRETIHRADSTAPAVTVLALALDERIAGAVTRGLLASYASICAQGYFYHPQGSFVPGILRHCDVADVAASSAPRPLMLAGSVNGLNQALGASAGSKGHLSRTARAYRLMRSADQLDIAPEAGQAKVVSFLRKALKAK</sequence>
<dbReference type="AlphaFoldDB" id="A0A0F9DDZ5"/>
<name>A0A0F9DDZ5_9ZZZZ</name>
<reference evidence="1" key="1">
    <citation type="journal article" date="2015" name="Nature">
        <title>Complex archaea that bridge the gap between prokaryotes and eukaryotes.</title>
        <authorList>
            <person name="Spang A."/>
            <person name="Saw J.H."/>
            <person name="Jorgensen S.L."/>
            <person name="Zaremba-Niedzwiedzka K."/>
            <person name="Martijn J."/>
            <person name="Lind A.E."/>
            <person name="van Eijk R."/>
            <person name="Schleper C."/>
            <person name="Guy L."/>
            <person name="Ettema T.J."/>
        </authorList>
    </citation>
    <scope>NUCLEOTIDE SEQUENCE</scope>
</reference>
<dbReference type="PANTHER" id="PTHR22946">
    <property type="entry name" value="DIENELACTONE HYDROLASE DOMAIN-CONTAINING PROTEIN-RELATED"/>
    <property type="match status" value="1"/>
</dbReference>
<gene>
    <name evidence="1" type="ORF">LCGC14_2499910</name>
</gene>
<dbReference type="SUPFAM" id="SSF53474">
    <property type="entry name" value="alpha/beta-Hydrolases"/>
    <property type="match status" value="1"/>
</dbReference>
<evidence type="ECO:0008006" key="2">
    <source>
        <dbReference type="Google" id="ProtNLM"/>
    </source>
</evidence>
<dbReference type="InterPro" id="IPR050261">
    <property type="entry name" value="FrsA_esterase"/>
</dbReference>
<comment type="caution">
    <text evidence="1">The sequence shown here is derived from an EMBL/GenBank/DDBJ whole genome shotgun (WGS) entry which is preliminary data.</text>
</comment>
<organism evidence="1">
    <name type="scientific">marine sediment metagenome</name>
    <dbReference type="NCBI Taxonomy" id="412755"/>
    <lineage>
        <taxon>unclassified sequences</taxon>
        <taxon>metagenomes</taxon>
        <taxon>ecological metagenomes</taxon>
    </lineage>
</organism>